<evidence type="ECO:0000259" key="2">
    <source>
        <dbReference type="Pfam" id="PF12965"/>
    </source>
</evidence>
<name>A0A2N9LDK6_9BACT</name>
<sequence length="215" mass="23863">MTTGEQQRRRSSSDNPASLSPAHRKLMNEHYGLSDQTIDRWGCFSVSQDDLTCNNFAPGVQAPGIALPILPPGAREAQNFLYRPDNPRKFTRDGKVRVAKYENAMGATNHIHVPRSVQARLFGPDGNQVRVLVVTEGPIKAEAAAQRGIDCVALLGVWNWRQKFGDESVPIEDLSKLPWPEFEAVEICFDSDAATNPQVLKAERALAQWFQEHGA</sequence>
<feature type="compositionally biased region" description="Basic and acidic residues" evidence="1">
    <location>
        <begin position="1"/>
        <end position="12"/>
    </location>
</feature>
<accession>A0A2N9LDK6</accession>
<gene>
    <name evidence="3" type="ORF">SBA5_300003</name>
</gene>
<protein>
    <recommendedName>
        <fullName evidence="2">DUF3854 domain-containing protein</fullName>
    </recommendedName>
</protein>
<feature type="domain" description="DUF3854" evidence="2">
    <location>
        <begin position="132"/>
        <end position="214"/>
    </location>
</feature>
<evidence type="ECO:0000256" key="1">
    <source>
        <dbReference type="SAM" id="MobiDB-lite"/>
    </source>
</evidence>
<dbReference type="InterPro" id="IPR024385">
    <property type="entry name" value="DUF3854"/>
</dbReference>
<proteinExistence type="predicted"/>
<dbReference type="CDD" id="cd01029">
    <property type="entry name" value="TOPRIM_primases"/>
    <property type="match status" value="1"/>
</dbReference>
<dbReference type="EMBL" id="OKRB01000087">
    <property type="protein sequence ID" value="SPE21359.1"/>
    <property type="molecule type" value="Genomic_DNA"/>
</dbReference>
<dbReference type="AlphaFoldDB" id="A0A2N9LDK6"/>
<feature type="region of interest" description="Disordered" evidence="1">
    <location>
        <begin position="1"/>
        <end position="22"/>
    </location>
</feature>
<dbReference type="InterPro" id="IPR034154">
    <property type="entry name" value="TOPRIM_DnaG/twinkle"/>
</dbReference>
<evidence type="ECO:0000313" key="4">
    <source>
        <dbReference type="Proteomes" id="UP000239735"/>
    </source>
</evidence>
<reference evidence="4" key="1">
    <citation type="submission" date="2018-02" db="EMBL/GenBank/DDBJ databases">
        <authorList>
            <person name="Hausmann B."/>
        </authorList>
    </citation>
    <scope>NUCLEOTIDE SEQUENCE [LARGE SCALE GENOMIC DNA]</scope>
    <source>
        <strain evidence="4">Peat soil MAG SbA5</strain>
    </source>
</reference>
<dbReference type="Proteomes" id="UP000239735">
    <property type="component" value="Unassembled WGS sequence"/>
</dbReference>
<dbReference type="OrthoDB" id="123525at2"/>
<organism evidence="3 4">
    <name type="scientific">Candidatus Sulfuritelmatomonas gaucii</name>
    <dbReference type="NCBI Taxonomy" id="2043161"/>
    <lineage>
        <taxon>Bacteria</taxon>
        <taxon>Pseudomonadati</taxon>
        <taxon>Acidobacteriota</taxon>
        <taxon>Terriglobia</taxon>
        <taxon>Terriglobales</taxon>
        <taxon>Acidobacteriaceae</taxon>
        <taxon>Candidatus Sulfuritelmatomonas</taxon>
    </lineage>
</organism>
<evidence type="ECO:0000313" key="3">
    <source>
        <dbReference type="EMBL" id="SPE21359.1"/>
    </source>
</evidence>
<dbReference type="Pfam" id="PF12965">
    <property type="entry name" value="DUF3854"/>
    <property type="match status" value="1"/>
</dbReference>